<protein>
    <submittedName>
        <fullName evidence="2">Uncharacterized protein</fullName>
    </submittedName>
</protein>
<dbReference type="EnsemblProtists" id="EOD29671">
    <property type="protein sequence ID" value="EOD29671"/>
    <property type="gene ID" value="EMIHUDRAFT_253897"/>
</dbReference>
<reference evidence="2" key="2">
    <citation type="submission" date="2024-10" db="UniProtKB">
        <authorList>
            <consortium name="EnsemblProtists"/>
        </authorList>
    </citation>
    <scope>IDENTIFICATION</scope>
</reference>
<evidence type="ECO:0000313" key="3">
    <source>
        <dbReference type="Proteomes" id="UP000013827"/>
    </source>
</evidence>
<feature type="region of interest" description="Disordered" evidence="1">
    <location>
        <begin position="23"/>
        <end position="52"/>
    </location>
</feature>
<dbReference type="GeneID" id="17274946"/>
<organism evidence="2 3">
    <name type="scientific">Emiliania huxleyi (strain CCMP1516)</name>
    <dbReference type="NCBI Taxonomy" id="280463"/>
    <lineage>
        <taxon>Eukaryota</taxon>
        <taxon>Haptista</taxon>
        <taxon>Haptophyta</taxon>
        <taxon>Prymnesiophyceae</taxon>
        <taxon>Isochrysidales</taxon>
        <taxon>Noelaerhabdaceae</taxon>
        <taxon>Emiliania</taxon>
    </lineage>
</organism>
<evidence type="ECO:0000313" key="2">
    <source>
        <dbReference type="EnsemblProtists" id="EOD29671"/>
    </source>
</evidence>
<dbReference type="Proteomes" id="UP000013827">
    <property type="component" value="Unassembled WGS sequence"/>
</dbReference>
<proteinExistence type="predicted"/>
<keyword evidence="3" id="KW-1185">Reference proteome</keyword>
<sequence>MPGAQASRPPPRAVPLGAAAALAGGDTPRCSASEADSARSAPEKVRASPAWP</sequence>
<dbReference type="AlphaFoldDB" id="A0A0D3K1N6"/>
<reference evidence="3" key="1">
    <citation type="journal article" date="2013" name="Nature">
        <title>Pan genome of the phytoplankton Emiliania underpins its global distribution.</title>
        <authorList>
            <person name="Read B.A."/>
            <person name="Kegel J."/>
            <person name="Klute M.J."/>
            <person name="Kuo A."/>
            <person name="Lefebvre S.C."/>
            <person name="Maumus F."/>
            <person name="Mayer C."/>
            <person name="Miller J."/>
            <person name="Monier A."/>
            <person name="Salamov A."/>
            <person name="Young J."/>
            <person name="Aguilar M."/>
            <person name="Claverie J.M."/>
            <person name="Frickenhaus S."/>
            <person name="Gonzalez K."/>
            <person name="Herman E.K."/>
            <person name="Lin Y.C."/>
            <person name="Napier J."/>
            <person name="Ogata H."/>
            <person name="Sarno A.F."/>
            <person name="Shmutz J."/>
            <person name="Schroeder D."/>
            <person name="de Vargas C."/>
            <person name="Verret F."/>
            <person name="von Dassow P."/>
            <person name="Valentin K."/>
            <person name="Van de Peer Y."/>
            <person name="Wheeler G."/>
            <person name="Dacks J.B."/>
            <person name="Delwiche C.F."/>
            <person name="Dyhrman S.T."/>
            <person name="Glockner G."/>
            <person name="John U."/>
            <person name="Richards T."/>
            <person name="Worden A.Z."/>
            <person name="Zhang X."/>
            <person name="Grigoriev I.V."/>
            <person name="Allen A.E."/>
            <person name="Bidle K."/>
            <person name="Borodovsky M."/>
            <person name="Bowler C."/>
            <person name="Brownlee C."/>
            <person name="Cock J.M."/>
            <person name="Elias M."/>
            <person name="Gladyshev V.N."/>
            <person name="Groth M."/>
            <person name="Guda C."/>
            <person name="Hadaegh A."/>
            <person name="Iglesias-Rodriguez M.D."/>
            <person name="Jenkins J."/>
            <person name="Jones B.M."/>
            <person name="Lawson T."/>
            <person name="Leese F."/>
            <person name="Lindquist E."/>
            <person name="Lobanov A."/>
            <person name="Lomsadze A."/>
            <person name="Malik S.B."/>
            <person name="Marsh M.E."/>
            <person name="Mackinder L."/>
            <person name="Mock T."/>
            <person name="Mueller-Roeber B."/>
            <person name="Pagarete A."/>
            <person name="Parker M."/>
            <person name="Probert I."/>
            <person name="Quesneville H."/>
            <person name="Raines C."/>
            <person name="Rensing S.A."/>
            <person name="Riano-Pachon D.M."/>
            <person name="Richier S."/>
            <person name="Rokitta S."/>
            <person name="Shiraiwa Y."/>
            <person name="Soanes D.M."/>
            <person name="van der Giezen M."/>
            <person name="Wahlund T.M."/>
            <person name="Williams B."/>
            <person name="Wilson W."/>
            <person name="Wolfe G."/>
            <person name="Wurch L.L."/>
        </authorList>
    </citation>
    <scope>NUCLEOTIDE SEQUENCE</scope>
</reference>
<evidence type="ECO:0000256" key="1">
    <source>
        <dbReference type="SAM" id="MobiDB-lite"/>
    </source>
</evidence>
<dbReference type="KEGG" id="ehx:EMIHUDRAFT_253897"/>
<name>A0A0D3K1N6_EMIH1</name>
<dbReference type="HOGENOM" id="CLU_3091324_0_0_1"/>
<dbReference type="RefSeq" id="XP_005782100.1">
    <property type="nucleotide sequence ID" value="XM_005782043.1"/>
</dbReference>
<dbReference type="PaxDb" id="2903-EOD29671"/>
<accession>A0A0D3K1N6</accession>